<evidence type="ECO:0000313" key="1">
    <source>
        <dbReference type="EMBL" id="TWI49000.1"/>
    </source>
</evidence>
<proteinExistence type="predicted"/>
<dbReference type="EMBL" id="VLKY01000019">
    <property type="protein sequence ID" value="TWI49000.1"/>
    <property type="molecule type" value="Genomic_DNA"/>
</dbReference>
<dbReference type="AlphaFoldDB" id="A0A562PXW6"/>
<gene>
    <name evidence="1" type="ORF">IQ22_04134</name>
</gene>
<dbReference type="Proteomes" id="UP000316905">
    <property type="component" value="Unassembled WGS sequence"/>
</dbReference>
<keyword evidence="2" id="KW-1185">Reference proteome</keyword>
<sequence length="90" mass="9775">MIQVVPVETVAVAAVIDQAEYLHPSICHEDISVSEYFEWEEAVVEKVAAVLDITYSDASAIVGAQLFIMQQAWSMGMEIDQVSKSTIGAA</sequence>
<accession>A0A562PXW6</accession>
<protein>
    <submittedName>
        <fullName evidence="1">Uncharacterized protein</fullName>
    </submittedName>
</protein>
<evidence type="ECO:0000313" key="2">
    <source>
        <dbReference type="Proteomes" id="UP000316905"/>
    </source>
</evidence>
<organism evidence="1 2">
    <name type="scientific">Pseudomonas duriflava</name>
    <dbReference type="NCBI Taxonomy" id="459528"/>
    <lineage>
        <taxon>Bacteria</taxon>
        <taxon>Pseudomonadati</taxon>
        <taxon>Pseudomonadota</taxon>
        <taxon>Gammaproteobacteria</taxon>
        <taxon>Pseudomonadales</taxon>
        <taxon>Pseudomonadaceae</taxon>
        <taxon>Pseudomonas</taxon>
    </lineage>
</organism>
<reference evidence="1 2" key="1">
    <citation type="journal article" date="2015" name="Stand. Genomic Sci.">
        <title>Genomic Encyclopedia of Bacterial and Archaeal Type Strains, Phase III: the genomes of soil and plant-associated and newly described type strains.</title>
        <authorList>
            <person name="Whitman W.B."/>
            <person name="Woyke T."/>
            <person name="Klenk H.P."/>
            <person name="Zhou Y."/>
            <person name="Lilburn T.G."/>
            <person name="Beck B.J."/>
            <person name="De Vos P."/>
            <person name="Vandamme P."/>
            <person name="Eisen J.A."/>
            <person name="Garrity G."/>
            <person name="Hugenholtz P."/>
            <person name="Kyrpides N.C."/>
        </authorList>
    </citation>
    <scope>NUCLEOTIDE SEQUENCE [LARGE SCALE GENOMIC DNA]</scope>
    <source>
        <strain evidence="1 2">CGMCC 1.6858</strain>
    </source>
</reference>
<name>A0A562PXW6_9PSED</name>
<comment type="caution">
    <text evidence="1">The sequence shown here is derived from an EMBL/GenBank/DDBJ whole genome shotgun (WGS) entry which is preliminary data.</text>
</comment>